<evidence type="ECO:0000256" key="3">
    <source>
        <dbReference type="ARBA" id="ARBA00038471"/>
    </source>
</evidence>
<evidence type="ECO:0000313" key="6">
    <source>
        <dbReference type="EMBL" id="KAJ6850637.1"/>
    </source>
</evidence>
<name>A0AAX6ICQ5_IRIPA</name>
<keyword evidence="2" id="KW-1015">Disulfide bond</keyword>
<dbReference type="EMBL" id="JANAVB010002795">
    <property type="protein sequence ID" value="KAJ6850637.1"/>
    <property type="molecule type" value="Genomic_DNA"/>
</dbReference>
<dbReference type="SMART" id="SM00856">
    <property type="entry name" value="PMEI"/>
    <property type="match status" value="1"/>
</dbReference>
<dbReference type="Proteomes" id="UP001140949">
    <property type="component" value="Unassembled WGS sequence"/>
</dbReference>
<dbReference type="NCBIfam" id="TIGR01614">
    <property type="entry name" value="PME_inhib"/>
    <property type="match status" value="1"/>
</dbReference>
<dbReference type="PANTHER" id="PTHR35357">
    <property type="entry name" value="OS02G0537100 PROTEIN"/>
    <property type="match status" value="1"/>
</dbReference>
<evidence type="ECO:0000256" key="4">
    <source>
        <dbReference type="SAM" id="SignalP"/>
    </source>
</evidence>
<accession>A0AAX6ICQ5</accession>
<evidence type="ECO:0000256" key="1">
    <source>
        <dbReference type="ARBA" id="ARBA00022729"/>
    </source>
</evidence>
<proteinExistence type="inferred from homology"/>
<dbReference type="Pfam" id="PF04043">
    <property type="entry name" value="PMEI"/>
    <property type="match status" value="1"/>
</dbReference>
<comment type="caution">
    <text evidence="6">The sequence shown here is derived from an EMBL/GenBank/DDBJ whole genome shotgun (WGS) entry which is preliminary data.</text>
</comment>
<comment type="similarity">
    <text evidence="3">Belongs to the PMEI family.</text>
</comment>
<evidence type="ECO:0000313" key="7">
    <source>
        <dbReference type="Proteomes" id="UP001140949"/>
    </source>
</evidence>
<dbReference type="GO" id="GO:0004857">
    <property type="term" value="F:enzyme inhibitor activity"/>
    <property type="evidence" value="ECO:0007669"/>
    <property type="project" value="InterPro"/>
</dbReference>
<dbReference type="Gene3D" id="1.20.140.40">
    <property type="entry name" value="Invertase/pectin methylesterase inhibitor family protein"/>
    <property type="match status" value="1"/>
</dbReference>
<dbReference type="CDD" id="cd15795">
    <property type="entry name" value="PMEI-Pla_a_1_like"/>
    <property type="match status" value="1"/>
</dbReference>
<dbReference type="PANTHER" id="PTHR35357:SF23">
    <property type="entry name" value="PECTINESTERASE INHIBITOR DOMAIN-CONTAINING PROTEIN"/>
    <property type="match status" value="1"/>
</dbReference>
<dbReference type="GO" id="GO:0005576">
    <property type="term" value="C:extracellular region"/>
    <property type="evidence" value="ECO:0007669"/>
    <property type="project" value="UniProtKB-ARBA"/>
</dbReference>
<reference evidence="6" key="1">
    <citation type="journal article" date="2023" name="GigaByte">
        <title>Genome assembly of the bearded iris, Iris pallida Lam.</title>
        <authorList>
            <person name="Bruccoleri R.E."/>
            <person name="Oakeley E.J."/>
            <person name="Faust A.M.E."/>
            <person name="Altorfer M."/>
            <person name="Dessus-Babus S."/>
            <person name="Burckhardt D."/>
            <person name="Oertli M."/>
            <person name="Naumann U."/>
            <person name="Petersen F."/>
            <person name="Wong J."/>
        </authorList>
    </citation>
    <scope>NUCLEOTIDE SEQUENCE</scope>
    <source>
        <strain evidence="6">GSM-AAB239-AS_SAM_17_03QT</strain>
    </source>
</reference>
<evidence type="ECO:0000259" key="5">
    <source>
        <dbReference type="SMART" id="SM00856"/>
    </source>
</evidence>
<dbReference type="InterPro" id="IPR034088">
    <property type="entry name" value="Pla_a_1-like"/>
</dbReference>
<dbReference type="InterPro" id="IPR035513">
    <property type="entry name" value="Invertase/methylesterase_inhib"/>
</dbReference>
<evidence type="ECO:0000256" key="2">
    <source>
        <dbReference type="ARBA" id="ARBA00023157"/>
    </source>
</evidence>
<dbReference type="AlphaFoldDB" id="A0AAX6ICQ5"/>
<reference evidence="6" key="2">
    <citation type="submission" date="2023-04" db="EMBL/GenBank/DDBJ databases">
        <authorList>
            <person name="Bruccoleri R.E."/>
            <person name="Oakeley E.J."/>
            <person name="Faust A.-M."/>
            <person name="Dessus-Babus S."/>
            <person name="Altorfer M."/>
            <person name="Burckhardt D."/>
            <person name="Oertli M."/>
            <person name="Naumann U."/>
            <person name="Petersen F."/>
            <person name="Wong J."/>
        </authorList>
    </citation>
    <scope>NUCLEOTIDE SEQUENCE</scope>
    <source>
        <strain evidence="6">GSM-AAB239-AS_SAM_17_03QT</strain>
        <tissue evidence="6">Leaf</tissue>
    </source>
</reference>
<feature type="signal peptide" evidence="4">
    <location>
        <begin position="1"/>
        <end position="18"/>
    </location>
</feature>
<organism evidence="6 7">
    <name type="scientific">Iris pallida</name>
    <name type="common">Sweet iris</name>
    <dbReference type="NCBI Taxonomy" id="29817"/>
    <lineage>
        <taxon>Eukaryota</taxon>
        <taxon>Viridiplantae</taxon>
        <taxon>Streptophyta</taxon>
        <taxon>Embryophyta</taxon>
        <taxon>Tracheophyta</taxon>
        <taxon>Spermatophyta</taxon>
        <taxon>Magnoliopsida</taxon>
        <taxon>Liliopsida</taxon>
        <taxon>Asparagales</taxon>
        <taxon>Iridaceae</taxon>
        <taxon>Iridoideae</taxon>
        <taxon>Irideae</taxon>
        <taxon>Iris</taxon>
    </lineage>
</organism>
<feature type="chain" id="PRO_5043321163" evidence="4">
    <location>
        <begin position="19"/>
        <end position="185"/>
    </location>
</feature>
<dbReference type="InterPro" id="IPR006501">
    <property type="entry name" value="Pectinesterase_inhib_dom"/>
</dbReference>
<sequence length="185" mass="20093">MKLLTILLLFLHSIILSAHHHHHHHHPDIVQDTCKKCSSPDANYTLCVDSFYSIPRSHRADLRGLGVIAAKLGARNAKLVRSKVRTLLKSHPKDGAGYLSSCLETCLELYSDSVSGLKDSATAIRGGRYDYANVAISASVDAPGECEDGFSEGGIDSPLTEENHEFFGHAVIALDVTAMLQGQTR</sequence>
<dbReference type="SUPFAM" id="SSF101148">
    <property type="entry name" value="Plant invertase/pectin methylesterase inhibitor"/>
    <property type="match status" value="1"/>
</dbReference>
<dbReference type="FunFam" id="1.20.140.40:FF:000002">
    <property type="entry name" value="Putative invertase inhibitor"/>
    <property type="match status" value="1"/>
</dbReference>
<feature type="domain" description="Pectinesterase inhibitor" evidence="5">
    <location>
        <begin position="25"/>
        <end position="176"/>
    </location>
</feature>
<keyword evidence="1 4" id="KW-0732">Signal</keyword>
<gene>
    <name evidence="6" type="ORF">M6B38_263945</name>
</gene>
<keyword evidence="7" id="KW-1185">Reference proteome</keyword>
<protein>
    <submittedName>
        <fullName evidence="6">Invertase inhibitor</fullName>
    </submittedName>
</protein>